<evidence type="ECO:0000313" key="2">
    <source>
        <dbReference type="EMBL" id="MPN19249.1"/>
    </source>
</evidence>
<dbReference type="InterPro" id="IPR051533">
    <property type="entry name" value="WaaL-like"/>
</dbReference>
<organism evidence="2">
    <name type="scientific">bioreactor metagenome</name>
    <dbReference type="NCBI Taxonomy" id="1076179"/>
    <lineage>
        <taxon>unclassified sequences</taxon>
        <taxon>metagenomes</taxon>
        <taxon>ecological metagenomes</taxon>
    </lineage>
</organism>
<proteinExistence type="predicted"/>
<feature type="transmembrane region" description="Helical" evidence="1">
    <location>
        <begin position="106"/>
        <end position="125"/>
    </location>
</feature>
<keyword evidence="1" id="KW-0812">Transmembrane</keyword>
<sequence>MVYVEQERTWSDNALKYGLSFAIRLDELWPNAIKGFLKNPVFGSAYATLNKKEFYQFTEAESTDNNFLRTLGETGLLGFLSFYGAIVVLLVVLWKNLKYQDNELQMLNVAFIAATLGLLLNATYIDVFASSKVAFTFWALAGAVLAYNQLATKNAKTQTTTAKKAKH</sequence>
<dbReference type="AlphaFoldDB" id="A0A645G054"/>
<keyword evidence="1" id="KW-0472">Membrane</keyword>
<protein>
    <recommendedName>
        <fullName evidence="3">O-antigen ligase</fullName>
    </recommendedName>
</protein>
<name>A0A645G054_9ZZZZ</name>
<dbReference type="PANTHER" id="PTHR37422">
    <property type="entry name" value="TEICHURONIC ACID BIOSYNTHESIS PROTEIN TUAE"/>
    <property type="match status" value="1"/>
</dbReference>
<accession>A0A645G054</accession>
<evidence type="ECO:0000256" key="1">
    <source>
        <dbReference type="SAM" id="Phobius"/>
    </source>
</evidence>
<feature type="transmembrane region" description="Helical" evidence="1">
    <location>
        <begin position="75"/>
        <end position="94"/>
    </location>
</feature>
<reference evidence="2" key="1">
    <citation type="submission" date="2019-08" db="EMBL/GenBank/DDBJ databases">
        <authorList>
            <person name="Kucharzyk K."/>
            <person name="Murdoch R.W."/>
            <person name="Higgins S."/>
            <person name="Loffler F."/>
        </authorList>
    </citation>
    <scope>NUCLEOTIDE SEQUENCE</scope>
</reference>
<keyword evidence="1" id="KW-1133">Transmembrane helix</keyword>
<gene>
    <name evidence="2" type="ORF">SDC9_166616</name>
</gene>
<dbReference type="EMBL" id="VSSQ01066769">
    <property type="protein sequence ID" value="MPN19249.1"/>
    <property type="molecule type" value="Genomic_DNA"/>
</dbReference>
<dbReference type="PANTHER" id="PTHR37422:SF17">
    <property type="entry name" value="O-ANTIGEN LIGASE"/>
    <property type="match status" value="1"/>
</dbReference>
<feature type="transmembrane region" description="Helical" evidence="1">
    <location>
        <begin position="131"/>
        <end position="148"/>
    </location>
</feature>
<evidence type="ECO:0008006" key="3">
    <source>
        <dbReference type="Google" id="ProtNLM"/>
    </source>
</evidence>
<comment type="caution">
    <text evidence="2">The sequence shown here is derived from an EMBL/GenBank/DDBJ whole genome shotgun (WGS) entry which is preliminary data.</text>
</comment>